<evidence type="ECO:0000313" key="3">
    <source>
        <dbReference type="Proteomes" id="UP000051936"/>
    </source>
</evidence>
<dbReference type="AlphaFoldDB" id="A0A0R3DXL7"/>
<sequence length="316" mass="34828">MADGGTLTFTHPDGYAAAISDARLNLTITGAGDFKAQLTWLRLQHLKIYRCCESLPRIGYISLSPGLAFLSFPIKATSAICGGLSVQKGDIIFYSPGERVHQRFDGGCQWGLIVLSAQHFADCSRALVGRSLVSPGASGLCHPSRTEIVRFRRLFGQACRLAESRTQIAELPEVARALEQDMLHAIVHCLPSEHDVVKTHKARSHHAAVMARFEEALSKLADDRPSMSRLCAEIGVAERTLRMCCAEFLGISPTRYLLLQRLNRARVALQRANPSTTSVAEIARDHQFLELGRFAVTYRITFGESPSVTLQRDPRA</sequence>
<evidence type="ECO:0000259" key="1">
    <source>
        <dbReference type="PROSITE" id="PS01124"/>
    </source>
</evidence>
<evidence type="ECO:0000313" key="2">
    <source>
        <dbReference type="EMBL" id="KRQ14664.1"/>
    </source>
</evidence>
<dbReference type="PANTHER" id="PTHR47893">
    <property type="entry name" value="REGULATORY PROTEIN PCHR"/>
    <property type="match status" value="1"/>
</dbReference>
<feature type="domain" description="HTH araC/xylS-type" evidence="1">
    <location>
        <begin position="207"/>
        <end position="312"/>
    </location>
</feature>
<accession>A0A0R3DXL7</accession>
<keyword evidence="3" id="KW-1185">Reference proteome</keyword>
<dbReference type="RefSeq" id="WP_057746493.1">
    <property type="nucleotide sequence ID" value="NZ_LJYG01000047.1"/>
</dbReference>
<dbReference type="InterPro" id="IPR018060">
    <property type="entry name" value="HTH_AraC"/>
</dbReference>
<dbReference type="PANTHER" id="PTHR47893:SF1">
    <property type="entry name" value="REGULATORY PROTEIN PCHR"/>
    <property type="match status" value="1"/>
</dbReference>
<reference evidence="2 3" key="1">
    <citation type="submission" date="2015-09" db="EMBL/GenBank/DDBJ databases">
        <title>Draft Genome Sequence of Bradyrhizobium manausense Strain BR 3351T, a Novel Symbiotic Nitrogen-Fixing Alphaproteobacterium Isolated from Brazilian Amazon Rain Forest.</title>
        <authorList>
            <person name="De Araujo J.L."/>
            <person name="Zilli J.E."/>
        </authorList>
    </citation>
    <scope>NUCLEOTIDE SEQUENCE [LARGE SCALE GENOMIC DNA]</scope>
    <source>
        <strain evidence="2 3">BR3351</strain>
    </source>
</reference>
<dbReference type="Proteomes" id="UP000051936">
    <property type="component" value="Unassembled WGS sequence"/>
</dbReference>
<dbReference type="STRING" id="989370.AOQ71_12300"/>
<comment type="caution">
    <text evidence="2">The sequence shown here is derived from an EMBL/GenBank/DDBJ whole genome shotgun (WGS) entry which is preliminary data.</text>
</comment>
<dbReference type="InterPro" id="IPR053142">
    <property type="entry name" value="PchR_regulatory_protein"/>
</dbReference>
<gene>
    <name evidence="2" type="ORF">AOQ71_12300</name>
</gene>
<dbReference type="OrthoDB" id="7285481at2"/>
<dbReference type="GO" id="GO:0043565">
    <property type="term" value="F:sequence-specific DNA binding"/>
    <property type="evidence" value="ECO:0007669"/>
    <property type="project" value="InterPro"/>
</dbReference>
<dbReference type="EMBL" id="LJYG01000047">
    <property type="protein sequence ID" value="KRQ14664.1"/>
    <property type="molecule type" value="Genomic_DNA"/>
</dbReference>
<dbReference type="SMART" id="SM00342">
    <property type="entry name" value="HTH_ARAC"/>
    <property type="match status" value="1"/>
</dbReference>
<organism evidence="2 3">
    <name type="scientific">Bradyrhizobium manausense</name>
    <dbReference type="NCBI Taxonomy" id="989370"/>
    <lineage>
        <taxon>Bacteria</taxon>
        <taxon>Pseudomonadati</taxon>
        <taxon>Pseudomonadota</taxon>
        <taxon>Alphaproteobacteria</taxon>
        <taxon>Hyphomicrobiales</taxon>
        <taxon>Nitrobacteraceae</taxon>
        <taxon>Bradyrhizobium</taxon>
    </lineage>
</organism>
<dbReference type="Gene3D" id="1.10.10.60">
    <property type="entry name" value="Homeodomain-like"/>
    <property type="match status" value="1"/>
</dbReference>
<name>A0A0R3DXL7_9BRAD</name>
<dbReference type="Pfam" id="PF12833">
    <property type="entry name" value="HTH_18"/>
    <property type="match status" value="1"/>
</dbReference>
<proteinExistence type="predicted"/>
<dbReference type="GO" id="GO:0003700">
    <property type="term" value="F:DNA-binding transcription factor activity"/>
    <property type="evidence" value="ECO:0007669"/>
    <property type="project" value="InterPro"/>
</dbReference>
<protein>
    <recommendedName>
        <fullName evidence="1">HTH araC/xylS-type domain-containing protein</fullName>
    </recommendedName>
</protein>
<dbReference type="PROSITE" id="PS01124">
    <property type="entry name" value="HTH_ARAC_FAMILY_2"/>
    <property type="match status" value="1"/>
</dbReference>